<evidence type="ECO:0000313" key="4">
    <source>
        <dbReference type="Proteomes" id="UP000636709"/>
    </source>
</evidence>
<organism evidence="3 4">
    <name type="scientific">Digitaria exilis</name>
    <dbReference type="NCBI Taxonomy" id="1010633"/>
    <lineage>
        <taxon>Eukaryota</taxon>
        <taxon>Viridiplantae</taxon>
        <taxon>Streptophyta</taxon>
        <taxon>Embryophyta</taxon>
        <taxon>Tracheophyta</taxon>
        <taxon>Spermatophyta</taxon>
        <taxon>Magnoliopsida</taxon>
        <taxon>Liliopsida</taxon>
        <taxon>Poales</taxon>
        <taxon>Poaceae</taxon>
        <taxon>PACMAD clade</taxon>
        <taxon>Panicoideae</taxon>
        <taxon>Panicodae</taxon>
        <taxon>Paniceae</taxon>
        <taxon>Anthephorinae</taxon>
        <taxon>Digitaria</taxon>
    </lineage>
</organism>
<feature type="signal peptide" evidence="2">
    <location>
        <begin position="1"/>
        <end position="20"/>
    </location>
</feature>
<feature type="compositionally biased region" description="Basic and acidic residues" evidence="1">
    <location>
        <begin position="62"/>
        <end position="77"/>
    </location>
</feature>
<sequence length="151" mass="15893">MAPLLALLFLFLSGARRCSAAATASPSSPPPPPAAHAAGPALFVIGDSRRTSAPTTTSARSRPRDREPYGRDFDTHPPHGAFSNGGRSTVDYLRNACVRTRHPAAYAAGRRDTVRAAIAGSREAAAANLFQRCAYSLGVQPAPCQYNETGN</sequence>
<evidence type="ECO:0000256" key="1">
    <source>
        <dbReference type="SAM" id="MobiDB-lite"/>
    </source>
</evidence>
<feature type="region of interest" description="Disordered" evidence="1">
    <location>
        <begin position="46"/>
        <end position="85"/>
    </location>
</feature>
<keyword evidence="2" id="KW-0732">Signal</keyword>
<gene>
    <name evidence="3" type="ORF">HU200_050905</name>
</gene>
<feature type="chain" id="PRO_5032464803" evidence="2">
    <location>
        <begin position="21"/>
        <end position="151"/>
    </location>
</feature>
<reference evidence="3" key="1">
    <citation type="submission" date="2020-07" db="EMBL/GenBank/DDBJ databases">
        <title>Genome sequence and genetic diversity analysis of an under-domesticated orphan crop, white fonio (Digitaria exilis).</title>
        <authorList>
            <person name="Bennetzen J.L."/>
            <person name="Chen S."/>
            <person name="Ma X."/>
            <person name="Wang X."/>
            <person name="Yssel A.E.J."/>
            <person name="Chaluvadi S.R."/>
            <person name="Johnson M."/>
            <person name="Gangashetty P."/>
            <person name="Hamidou F."/>
            <person name="Sanogo M.D."/>
            <person name="Zwaenepoel A."/>
            <person name="Wallace J."/>
            <person name="Van De Peer Y."/>
            <person name="Van Deynze A."/>
        </authorList>
    </citation>
    <scope>NUCLEOTIDE SEQUENCE</scope>
    <source>
        <tissue evidence="3">Leaves</tissue>
    </source>
</reference>
<accession>A0A835E8N0</accession>
<comment type="caution">
    <text evidence="3">The sequence shown here is derived from an EMBL/GenBank/DDBJ whole genome shotgun (WGS) entry which is preliminary data.</text>
</comment>
<dbReference type="AlphaFoldDB" id="A0A835E8N0"/>
<keyword evidence="4" id="KW-1185">Reference proteome</keyword>
<name>A0A835E8N0_9POAL</name>
<protein>
    <submittedName>
        <fullName evidence="3">Uncharacterized protein</fullName>
    </submittedName>
</protein>
<evidence type="ECO:0000313" key="3">
    <source>
        <dbReference type="EMBL" id="KAF8670150.1"/>
    </source>
</evidence>
<evidence type="ECO:0000256" key="2">
    <source>
        <dbReference type="SAM" id="SignalP"/>
    </source>
</evidence>
<dbReference type="Proteomes" id="UP000636709">
    <property type="component" value="Unassembled WGS sequence"/>
</dbReference>
<feature type="compositionally biased region" description="Low complexity" evidence="1">
    <location>
        <begin position="51"/>
        <end position="60"/>
    </location>
</feature>
<proteinExistence type="predicted"/>
<dbReference type="EMBL" id="JACEFO010002263">
    <property type="protein sequence ID" value="KAF8670150.1"/>
    <property type="molecule type" value="Genomic_DNA"/>
</dbReference>